<keyword evidence="1" id="KW-0732">Signal</keyword>
<dbReference type="GO" id="GO:0005576">
    <property type="term" value="C:extracellular region"/>
    <property type="evidence" value="ECO:0007669"/>
    <property type="project" value="TreeGrafter"/>
</dbReference>
<dbReference type="EMBL" id="JAPEVA010000080">
    <property type="protein sequence ID" value="KAJ4401013.1"/>
    <property type="molecule type" value="Genomic_DNA"/>
</dbReference>
<comment type="caution">
    <text evidence="2">The sequence shown here is derived from an EMBL/GenBank/DDBJ whole genome shotgun (WGS) entry which is preliminary data.</text>
</comment>
<dbReference type="AlphaFoldDB" id="A0A9W8Z762"/>
<gene>
    <name evidence="2" type="ORF">N0V91_008267</name>
</gene>
<proteinExistence type="predicted"/>
<evidence type="ECO:0000313" key="3">
    <source>
        <dbReference type="Proteomes" id="UP001140510"/>
    </source>
</evidence>
<accession>A0A9W8Z762</accession>
<dbReference type="Proteomes" id="UP001140510">
    <property type="component" value="Unassembled WGS sequence"/>
</dbReference>
<feature type="chain" id="PRO_5040730826" evidence="1">
    <location>
        <begin position="18"/>
        <end position="189"/>
    </location>
</feature>
<dbReference type="Pfam" id="PF12296">
    <property type="entry name" value="HsbA"/>
    <property type="match status" value="1"/>
</dbReference>
<dbReference type="InterPro" id="IPR021054">
    <property type="entry name" value="Cell_wall_mannoprotein_1"/>
</dbReference>
<dbReference type="PANTHER" id="PTHR38123">
    <property type="entry name" value="CELL WALL SERINE-THREONINE-RICH GALACTOMANNOPROTEIN MP1 (AFU_ORTHOLOGUE AFUA_4G03240)"/>
    <property type="match status" value="1"/>
</dbReference>
<name>A0A9W8Z762_9PLEO</name>
<sequence length="189" mass="19768">MRLLSLLSVLPTALTLAVPQALLPTGQTVKQDIINIHNAVLALDATVQSYNGAPFPTSLVDGTPVLLGVAKIHEVNRAGFRHAVAALPFSVQDSDDVITTVTDTVNISIPAATQHLKEKLPAFKEGLLIPVVIASLTLLLSDHDTFSAATLAKVNPGVGEAKIKEGADGVANIHIAIQDAILFYTANAV</sequence>
<feature type="signal peptide" evidence="1">
    <location>
        <begin position="1"/>
        <end position="17"/>
    </location>
</feature>
<organism evidence="2 3">
    <name type="scientific">Didymella pomorum</name>
    <dbReference type="NCBI Taxonomy" id="749634"/>
    <lineage>
        <taxon>Eukaryota</taxon>
        <taxon>Fungi</taxon>
        <taxon>Dikarya</taxon>
        <taxon>Ascomycota</taxon>
        <taxon>Pezizomycotina</taxon>
        <taxon>Dothideomycetes</taxon>
        <taxon>Pleosporomycetidae</taxon>
        <taxon>Pleosporales</taxon>
        <taxon>Pleosporineae</taxon>
        <taxon>Didymellaceae</taxon>
        <taxon>Didymella</taxon>
    </lineage>
</organism>
<reference evidence="2" key="1">
    <citation type="submission" date="2022-10" db="EMBL/GenBank/DDBJ databases">
        <title>Tapping the CABI collections for fungal endophytes: first genome assemblies for Collariella, Neodidymelliopsis, Ascochyta clinopodiicola, Didymella pomorum, Didymosphaeria variabile, Neocosmospora piperis and Neocucurbitaria cava.</title>
        <authorList>
            <person name="Hill R."/>
        </authorList>
    </citation>
    <scope>NUCLEOTIDE SEQUENCE</scope>
    <source>
        <strain evidence="2">IMI 355091</strain>
    </source>
</reference>
<keyword evidence="3" id="KW-1185">Reference proteome</keyword>
<dbReference type="OrthoDB" id="2422134at2759"/>
<evidence type="ECO:0000256" key="1">
    <source>
        <dbReference type="SAM" id="SignalP"/>
    </source>
</evidence>
<dbReference type="Gene3D" id="1.20.1280.140">
    <property type="match status" value="1"/>
</dbReference>
<protein>
    <submittedName>
        <fullName evidence="2">Uncharacterized protein</fullName>
    </submittedName>
</protein>
<evidence type="ECO:0000313" key="2">
    <source>
        <dbReference type="EMBL" id="KAJ4401013.1"/>
    </source>
</evidence>
<dbReference type="PANTHER" id="PTHR38123:SF5">
    <property type="entry name" value="CELL WALL GALACTOMANNOPROTEIN"/>
    <property type="match status" value="1"/>
</dbReference>